<evidence type="ECO:0000256" key="1">
    <source>
        <dbReference type="SAM" id="SignalP"/>
    </source>
</evidence>
<feature type="signal peptide" evidence="1">
    <location>
        <begin position="1"/>
        <end position="18"/>
    </location>
</feature>
<dbReference type="GeneTree" id="ENSGT00390000010835"/>
<reference evidence="2" key="4">
    <citation type="submission" date="2025-09" db="UniProtKB">
        <authorList>
            <consortium name="Ensembl"/>
        </authorList>
    </citation>
    <scope>IDENTIFICATION</scope>
</reference>
<evidence type="ECO:0000313" key="2">
    <source>
        <dbReference type="Ensembl" id="ENSCINP00000031200.1"/>
    </source>
</evidence>
<name>H2XNG7_CIOIN</name>
<keyword evidence="3" id="KW-1185">Reference proteome</keyword>
<feature type="chain" id="PRO_5014093593" evidence="1">
    <location>
        <begin position="19"/>
        <end position="115"/>
    </location>
</feature>
<reference evidence="3" key="1">
    <citation type="journal article" date="2002" name="Science">
        <title>The draft genome of Ciona intestinalis: insights into chordate and vertebrate origins.</title>
        <authorList>
            <person name="Dehal P."/>
            <person name="Satou Y."/>
            <person name="Campbell R.K."/>
            <person name="Chapman J."/>
            <person name="Degnan B."/>
            <person name="De Tomaso A."/>
            <person name="Davidson B."/>
            <person name="Di Gregorio A."/>
            <person name="Gelpke M."/>
            <person name="Goodstein D.M."/>
            <person name="Harafuji N."/>
            <person name="Hastings K.E."/>
            <person name="Ho I."/>
            <person name="Hotta K."/>
            <person name="Huang W."/>
            <person name="Kawashima T."/>
            <person name="Lemaire P."/>
            <person name="Martinez D."/>
            <person name="Meinertzhagen I.A."/>
            <person name="Necula S."/>
            <person name="Nonaka M."/>
            <person name="Putnam N."/>
            <person name="Rash S."/>
            <person name="Saiga H."/>
            <person name="Satake M."/>
            <person name="Terry A."/>
            <person name="Yamada L."/>
            <person name="Wang H.G."/>
            <person name="Awazu S."/>
            <person name="Azumi K."/>
            <person name="Boore J."/>
            <person name="Branno M."/>
            <person name="Chin-Bow S."/>
            <person name="DeSantis R."/>
            <person name="Doyle S."/>
            <person name="Francino P."/>
            <person name="Keys D.N."/>
            <person name="Haga S."/>
            <person name="Hayashi H."/>
            <person name="Hino K."/>
            <person name="Imai K.S."/>
            <person name="Inaba K."/>
            <person name="Kano S."/>
            <person name="Kobayashi K."/>
            <person name="Kobayashi M."/>
            <person name="Lee B.I."/>
            <person name="Makabe K.W."/>
            <person name="Manohar C."/>
            <person name="Matassi G."/>
            <person name="Medina M."/>
            <person name="Mochizuki Y."/>
            <person name="Mount S."/>
            <person name="Morishita T."/>
            <person name="Miura S."/>
            <person name="Nakayama A."/>
            <person name="Nishizaka S."/>
            <person name="Nomoto H."/>
            <person name="Ohta F."/>
            <person name="Oishi K."/>
            <person name="Rigoutsos I."/>
            <person name="Sano M."/>
            <person name="Sasaki A."/>
            <person name="Sasakura Y."/>
            <person name="Shoguchi E."/>
            <person name="Shin-i T."/>
            <person name="Spagnuolo A."/>
            <person name="Stainier D."/>
            <person name="Suzuki M.M."/>
            <person name="Tassy O."/>
            <person name="Takatori N."/>
            <person name="Tokuoka M."/>
            <person name="Yagi K."/>
            <person name="Yoshizaki F."/>
            <person name="Wada S."/>
            <person name="Zhang C."/>
            <person name="Hyatt P.D."/>
            <person name="Larimer F."/>
            <person name="Detter C."/>
            <person name="Doggett N."/>
            <person name="Glavina T."/>
            <person name="Hawkins T."/>
            <person name="Richardson P."/>
            <person name="Lucas S."/>
            <person name="Kohara Y."/>
            <person name="Levine M."/>
            <person name="Satoh N."/>
            <person name="Rokhsar D.S."/>
        </authorList>
    </citation>
    <scope>NUCLEOTIDE SEQUENCE [LARGE SCALE GENOMIC DNA]</scope>
</reference>
<dbReference type="InParanoid" id="H2XNG7"/>
<accession>A0A1W2W990</accession>
<evidence type="ECO:0000313" key="3">
    <source>
        <dbReference type="Proteomes" id="UP000008144"/>
    </source>
</evidence>
<organism evidence="2 3">
    <name type="scientific">Ciona intestinalis</name>
    <name type="common">Transparent sea squirt</name>
    <name type="synonym">Ascidia intestinalis</name>
    <dbReference type="NCBI Taxonomy" id="7719"/>
    <lineage>
        <taxon>Eukaryota</taxon>
        <taxon>Metazoa</taxon>
        <taxon>Chordata</taxon>
        <taxon>Tunicata</taxon>
        <taxon>Ascidiacea</taxon>
        <taxon>Phlebobranchia</taxon>
        <taxon>Cionidae</taxon>
        <taxon>Ciona</taxon>
    </lineage>
</organism>
<protein>
    <submittedName>
        <fullName evidence="2">Uncharacterized LOC100178404</fullName>
    </submittedName>
</protein>
<dbReference type="OMA" id="NETHCAT"/>
<gene>
    <name evidence="2" type="primary">LOC100178404</name>
</gene>
<reference evidence="2" key="2">
    <citation type="journal article" date="2008" name="Genome Biol.">
        <title>Improved genome assembly and evidence-based global gene model set for the chordate Ciona intestinalis: new insight into intron and operon populations.</title>
        <authorList>
            <person name="Satou Y."/>
            <person name="Mineta K."/>
            <person name="Ogasawara M."/>
            <person name="Sasakura Y."/>
            <person name="Shoguchi E."/>
            <person name="Ueno K."/>
            <person name="Yamada L."/>
            <person name="Matsumoto J."/>
            <person name="Wasserscheid J."/>
            <person name="Dewar K."/>
            <person name="Wiley G.B."/>
            <person name="Macmil S.L."/>
            <person name="Roe B.A."/>
            <person name="Zeller R.W."/>
            <person name="Hastings K.E."/>
            <person name="Lemaire P."/>
            <person name="Lindquist E."/>
            <person name="Endo T."/>
            <person name="Hotta K."/>
            <person name="Inaba K."/>
        </authorList>
    </citation>
    <scope>NUCLEOTIDE SEQUENCE [LARGE SCALE GENOMIC DNA]</scope>
    <source>
        <strain evidence="2">wild type</strain>
    </source>
</reference>
<dbReference type="SUPFAM" id="SSF57302">
    <property type="entry name" value="Snake toxin-like"/>
    <property type="match status" value="1"/>
</dbReference>
<accession>H2XNG7</accession>
<sequence>MKMYLLLAVLAFVCGAQCLDCYMYVVNDYNGLPELDQPPPSACPGNETHCATLSWTSVLSTNEKVRYQEGLCTTYSVCTQFCNTLAATPTLNTPQCQQQCCTGEGCNKFRGMVRL</sequence>
<dbReference type="EMBL" id="EAAA01001620">
    <property type="status" value="NOT_ANNOTATED_CDS"/>
    <property type="molecule type" value="Genomic_DNA"/>
</dbReference>
<reference evidence="2" key="3">
    <citation type="submission" date="2025-08" db="UniProtKB">
        <authorList>
            <consortium name="Ensembl"/>
        </authorList>
    </citation>
    <scope>IDENTIFICATION</scope>
</reference>
<dbReference type="GeneID" id="100178404"/>
<dbReference type="Proteomes" id="UP000008144">
    <property type="component" value="Chromosome 3"/>
</dbReference>
<dbReference type="AlphaFoldDB" id="H2XNG7"/>
<dbReference type="InterPro" id="IPR045860">
    <property type="entry name" value="Snake_toxin-like_sf"/>
</dbReference>
<keyword evidence="1" id="KW-0732">Signal</keyword>
<dbReference type="RefSeq" id="XP_002126949.1">
    <property type="nucleotide sequence ID" value="XM_002126913.4"/>
</dbReference>
<dbReference type="HOGENOM" id="CLU_2108134_0_0_1"/>
<dbReference type="KEGG" id="cin:100178404"/>
<proteinExistence type="predicted"/>
<dbReference type="Ensembl" id="ENSCINT00000036037.1">
    <property type="protein sequence ID" value="ENSCINP00000031200.1"/>
    <property type="gene ID" value="ENSCING00000020251.1"/>
</dbReference>